<dbReference type="InterPro" id="IPR002088">
    <property type="entry name" value="Prenyl_trans_a"/>
</dbReference>
<evidence type="ECO:0000256" key="1">
    <source>
        <dbReference type="ARBA" id="ARBA00006734"/>
    </source>
</evidence>
<sequence>MEEDSCFLGGNDMDLLSQFEDILEGDKLIDEIGFLHPSQFSLLDEVPSDSPPTLNTPIHLSETNTANRVQLQYGKTIFWNKNHKLGICTNVLSHLYIAARHAYMDVSRRYKASINVSSNRGAVCSAAPRADFDHLLENEILKHTKALLILSCNFGSAWNLRRLVLLRRHEISFFLDELRFSALVFSYAPKCEYAWSQRRWVIKMLEKKLQSLDEHISEESALVEKIAEKSKMNYRAWSHRCWLISFMKRAQVLHELDKLKQWAELHVADNCCFHYRRELLLKILEDNYSQCVEASTDSKFDICCLWKEELKWTELLIRRYIGREALWIHRRFLAQCWITHFTTNEGAIMLDPEDPLSSSTEIFLAKELQLLKCCFDILADGFDDTQDQAQYAACYFLWIFKFVLPQEPKHEQIIKEVREMKPILQKACPWNNLCCKNLFK</sequence>
<dbReference type="Gene3D" id="1.25.40.120">
    <property type="entry name" value="Protein prenylyltransferase"/>
    <property type="match status" value="1"/>
</dbReference>
<keyword evidence="2" id="KW-0637">Prenyltransferase</keyword>
<reference evidence="5 6" key="1">
    <citation type="submission" date="2023-10" db="EMBL/GenBank/DDBJ databases">
        <title>Chromosome-scale genome assembly provides insights into flower coloration mechanisms of Canna indica.</title>
        <authorList>
            <person name="Li C."/>
        </authorList>
    </citation>
    <scope>NUCLEOTIDE SEQUENCE [LARGE SCALE GENOMIC DNA]</scope>
    <source>
        <tissue evidence="5">Flower</tissue>
    </source>
</reference>
<dbReference type="PANTHER" id="PTHR11129:SF10">
    <property type="entry name" value="PROTEIN PRENYLYLTRANSFERASE SUPERFAMILY PROTEIN"/>
    <property type="match status" value="1"/>
</dbReference>
<evidence type="ECO:0000313" key="6">
    <source>
        <dbReference type="Proteomes" id="UP001327560"/>
    </source>
</evidence>
<accession>A0AAQ3KTH1</accession>
<gene>
    <name evidence="5" type="ORF">Cni_G22930</name>
</gene>
<dbReference type="AlphaFoldDB" id="A0AAQ3KTH1"/>
<organism evidence="5 6">
    <name type="scientific">Canna indica</name>
    <name type="common">Indian-shot</name>
    <dbReference type="NCBI Taxonomy" id="4628"/>
    <lineage>
        <taxon>Eukaryota</taxon>
        <taxon>Viridiplantae</taxon>
        <taxon>Streptophyta</taxon>
        <taxon>Embryophyta</taxon>
        <taxon>Tracheophyta</taxon>
        <taxon>Spermatophyta</taxon>
        <taxon>Magnoliopsida</taxon>
        <taxon>Liliopsida</taxon>
        <taxon>Zingiberales</taxon>
        <taxon>Cannaceae</taxon>
        <taxon>Canna</taxon>
    </lineage>
</organism>
<proteinExistence type="inferred from homology"/>
<dbReference type="GO" id="GO:0005965">
    <property type="term" value="C:protein farnesyltransferase complex"/>
    <property type="evidence" value="ECO:0007669"/>
    <property type="project" value="TreeGrafter"/>
</dbReference>
<dbReference type="GO" id="GO:0004660">
    <property type="term" value="F:protein farnesyltransferase activity"/>
    <property type="evidence" value="ECO:0007669"/>
    <property type="project" value="TreeGrafter"/>
</dbReference>
<dbReference type="Proteomes" id="UP001327560">
    <property type="component" value="Chromosome 7"/>
</dbReference>
<dbReference type="PROSITE" id="PS51147">
    <property type="entry name" value="PFTA"/>
    <property type="match status" value="2"/>
</dbReference>
<dbReference type="PANTHER" id="PTHR11129">
    <property type="entry name" value="PROTEIN FARNESYLTRANSFERASE ALPHA SUBUNIT/RAB GERANYLGERANYL TRANSFERASE ALPHA SUBUNIT"/>
    <property type="match status" value="1"/>
</dbReference>
<name>A0AAQ3KTH1_9LILI</name>
<comment type="similarity">
    <text evidence="1">Belongs to the protein prenyltransferase subunit alpha family.</text>
</comment>
<evidence type="ECO:0000313" key="5">
    <source>
        <dbReference type="EMBL" id="WOL14150.1"/>
    </source>
</evidence>
<evidence type="ECO:0000256" key="3">
    <source>
        <dbReference type="ARBA" id="ARBA00022679"/>
    </source>
</evidence>
<dbReference type="EMBL" id="CP136896">
    <property type="protein sequence ID" value="WOL14150.1"/>
    <property type="molecule type" value="Genomic_DNA"/>
</dbReference>
<evidence type="ECO:0000256" key="4">
    <source>
        <dbReference type="ARBA" id="ARBA00022737"/>
    </source>
</evidence>
<dbReference type="GO" id="GO:0005953">
    <property type="term" value="C:CAAX-protein geranylgeranyltransferase complex"/>
    <property type="evidence" value="ECO:0007669"/>
    <property type="project" value="TreeGrafter"/>
</dbReference>
<keyword evidence="6" id="KW-1185">Reference proteome</keyword>
<evidence type="ECO:0000256" key="2">
    <source>
        <dbReference type="ARBA" id="ARBA00022602"/>
    </source>
</evidence>
<keyword evidence="4" id="KW-0677">Repeat</keyword>
<dbReference type="Pfam" id="PF01239">
    <property type="entry name" value="PPTA"/>
    <property type="match status" value="4"/>
</dbReference>
<protein>
    <submittedName>
        <fullName evidence="5">Protein prenyltransferase alpha subunit repeat-containing protein 1 isoform X1</fullName>
    </submittedName>
</protein>
<dbReference type="GO" id="GO:0004662">
    <property type="term" value="F:CAAX-protein geranylgeranyltransferase activity"/>
    <property type="evidence" value="ECO:0007669"/>
    <property type="project" value="TreeGrafter"/>
</dbReference>
<dbReference type="SUPFAM" id="SSF48439">
    <property type="entry name" value="Protein prenylyltransferase"/>
    <property type="match status" value="1"/>
</dbReference>
<keyword evidence="3" id="KW-0808">Transferase</keyword>